<dbReference type="AlphaFoldDB" id="A0A1I1ALE9"/>
<reference evidence="1 4" key="2">
    <citation type="submission" date="2017-12" db="EMBL/GenBank/DDBJ databases">
        <title>Pharmacopeia of the Arctic Ocean.</title>
        <authorList>
            <person name="Collins E."/>
            <person name="Ducluzeau A.-L."/>
        </authorList>
    </citation>
    <scope>NUCLEOTIDE SEQUENCE [LARGE SCALE GENOMIC DNA]</scope>
    <source>
        <strain evidence="1 4">DSM 23325</strain>
    </source>
</reference>
<evidence type="ECO:0000313" key="2">
    <source>
        <dbReference type="EMBL" id="SFB38844.1"/>
    </source>
</evidence>
<dbReference type="EMBL" id="FOKC01000009">
    <property type="protein sequence ID" value="SFB38844.1"/>
    <property type="molecule type" value="Genomic_DNA"/>
</dbReference>
<dbReference type="Proteomes" id="UP000199113">
    <property type="component" value="Unassembled WGS sequence"/>
</dbReference>
<evidence type="ECO:0000313" key="4">
    <source>
        <dbReference type="Proteomes" id="UP000233565"/>
    </source>
</evidence>
<sequence length="116" mass="13347">MYLEVKRIRRVADDIQKRLYELAEASLEMKLLYGGATMTGLGIDDNRKTRDPGVAKALRDQIEGVRPIVIGLFLCPRDEAERYRTGAEALIDRIFFQEEIDDCIRFISSTIEEYDS</sequence>
<evidence type="ECO:0000313" key="1">
    <source>
        <dbReference type="EMBL" id="PKH41708.1"/>
    </source>
</evidence>
<protein>
    <submittedName>
        <fullName evidence="2">Uncharacterized protein</fullName>
    </submittedName>
</protein>
<keyword evidence="4" id="KW-1185">Reference proteome</keyword>
<dbReference type="EMBL" id="PJBV01000014">
    <property type="protein sequence ID" value="PKH41708.1"/>
    <property type="molecule type" value="Genomic_DNA"/>
</dbReference>
<name>A0A1I1ALE9_9ACTN</name>
<dbReference type="Proteomes" id="UP000233565">
    <property type="component" value="Unassembled WGS sequence"/>
</dbReference>
<organism evidence="2 3">
    <name type="scientific">Nocardioides alpinus</name>
    <dbReference type="NCBI Taxonomy" id="748909"/>
    <lineage>
        <taxon>Bacteria</taxon>
        <taxon>Bacillati</taxon>
        <taxon>Actinomycetota</taxon>
        <taxon>Actinomycetes</taxon>
        <taxon>Propionibacteriales</taxon>
        <taxon>Nocardioidaceae</taxon>
        <taxon>Nocardioides</taxon>
    </lineage>
</organism>
<accession>A0A1I1ALE9</accession>
<gene>
    <name evidence="1" type="ORF">CXG46_07450</name>
    <name evidence="2" type="ORF">SAMN05192575_109171</name>
</gene>
<proteinExistence type="predicted"/>
<evidence type="ECO:0000313" key="3">
    <source>
        <dbReference type="Proteomes" id="UP000199113"/>
    </source>
</evidence>
<reference evidence="2" key="1">
    <citation type="submission" date="2016-10" db="EMBL/GenBank/DDBJ databases">
        <authorList>
            <person name="de Groot N.N."/>
        </authorList>
    </citation>
    <scope>NUCLEOTIDE SEQUENCE [LARGE SCALE GENOMIC DNA]</scope>
    <source>
        <strain evidence="2">CGMCC 1.10697</strain>
    </source>
</reference>